<dbReference type="Proteomes" id="UP000276901">
    <property type="component" value="Unassembled WGS sequence"/>
</dbReference>
<sequence>MTTIYLIRHATPDVGNPYCDYAQAVELLNEYNQTVKLRLEETCVAPSFEELPIYSSPLPRAKLTAETLFPTRTILFDERLQEFNLTIAPIKWLKCRFQHWLAISRLLWFLGLHQCGNTPKQEKQRIADFMQQNLLESSIIVAHGFVLREIKKSLHKQGFTSKILAKSGCFTVECLSK</sequence>
<dbReference type="KEGG" id="fcl:A4G17_03210"/>
<dbReference type="EMBL" id="CP015029">
    <property type="protein sequence ID" value="QIM64520.1"/>
    <property type="molecule type" value="Genomic_DNA"/>
</dbReference>
<dbReference type="InterPro" id="IPR029033">
    <property type="entry name" value="His_PPase_superfam"/>
</dbReference>
<dbReference type="SUPFAM" id="SSF53254">
    <property type="entry name" value="Phosphoglycerate mutase-like"/>
    <property type="match status" value="1"/>
</dbReference>
<dbReference type="Gene3D" id="3.40.50.1240">
    <property type="entry name" value="Phosphoglycerate mutase-like"/>
    <property type="match status" value="1"/>
</dbReference>
<evidence type="ECO:0000313" key="3">
    <source>
        <dbReference type="Proteomes" id="UP000276901"/>
    </source>
</evidence>
<reference evidence="1 4" key="1">
    <citation type="submission" date="2016-03" db="EMBL/GenBank/DDBJ databases">
        <authorList>
            <person name="Hansen M.J."/>
            <person name="Bojesen A.M."/>
            <person name="Planet P."/>
        </authorList>
    </citation>
    <scope>NUCLEOTIDE SEQUENCE [LARGE SCALE GENOMIC DNA]</scope>
    <source>
        <strain evidence="1 4">HPA 21</strain>
    </source>
</reference>
<evidence type="ECO:0000313" key="1">
    <source>
        <dbReference type="EMBL" id="QIM64520.1"/>
    </source>
</evidence>
<dbReference type="Pfam" id="PF00300">
    <property type="entry name" value="His_Phos_1"/>
    <property type="match status" value="1"/>
</dbReference>
<dbReference type="InterPro" id="IPR013078">
    <property type="entry name" value="His_Pase_superF_clade-1"/>
</dbReference>
<keyword evidence="3" id="KW-1185">Reference proteome</keyword>
<protein>
    <submittedName>
        <fullName evidence="2">Broad specificity phosphatase PhoE</fullName>
    </submittedName>
</protein>
<proteinExistence type="predicted"/>
<name>A0AAE6X452_9PAST</name>
<dbReference type="RefSeq" id="WP_123957524.1">
    <property type="nucleotide sequence ID" value="NZ_CP015029.1"/>
</dbReference>
<evidence type="ECO:0000313" key="2">
    <source>
        <dbReference type="EMBL" id="RPE90936.1"/>
    </source>
</evidence>
<dbReference type="Proteomes" id="UP000502287">
    <property type="component" value="Chromosome"/>
</dbReference>
<evidence type="ECO:0000313" key="4">
    <source>
        <dbReference type="Proteomes" id="UP000502287"/>
    </source>
</evidence>
<reference evidence="2 3" key="2">
    <citation type="submission" date="2018-11" db="EMBL/GenBank/DDBJ databases">
        <title>Genomic Encyclopedia of Type Strains, Phase IV (KMG-IV): sequencing the most valuable type-strain genomes for metagenomic binning, comparative biology and taxonomic classification.</title>
        <authorList>
            <person name="Goeker M."/>
        </authorList>
    </citation>
    <scope>NUCLEOTIDE SEQUENCE [LARGE SCALE GENOMIC DNA]</scope>
    <source>
        <strain evidence="2 3">DSM 25797</strain>
    </source>
</reference>
<accession>A0AAE6X452</accession>
<gene>
    <name evidence="1" type="ORF">A4G17_03210</name>
    <name evidence="2" type="ORF">EDC49_1937</name>
</gene>
<dbReference type="AlphaFoldDB" id="A0AAE6X452"/>
<organism evidence="1 4">
    <name type="scientific">Frederiksenia canicola</name>
    <dbReference type="NCBI Taxonomy" id="123824"/>
    <lineage>
        <taxon>Bacteria</taxon>
        <taxon>Pseudomonadati</taxon>
        <taxon>Pseudomonadota</taxon>
        <taxon>Gammaproteobacteria</taxon>
        <taxon>Pasteurellales</taxon>
        <taxon>Pasteurellaceae</taxon>
        <taxon>Frederiksenia</taxon>
    </lineage>
</organism>
<dbReference type="EMBL" id="RKQT01000006">
    <property type="protein sequence ID" value="RPE90936.1"/>
    <property type="molecule type" value="Genomic_DNA"/>
</dbReference>